<proteinExistence type="predicted"/>
<organism evidence="1">
    <name type="scientific">Anopheles atroparvus</name>
    <name type="common">European mosquito</name>
    <dbReference type="NCBI Taxonomy" id="41427"/>
    <lineage>
        <taxon>Eukaryota</taxon>
        <taxon>Metazoa</taxon>
        <taxon>Ecdysozoa</taxon>
        <taxon>Arthropoda</taxon>
        <taxon>Hexapoda</taxon>
        <taxon>Insecta</taxon>
        <taxon>Pterygota</taxon>
        <taxon>Neoptera</taxon>
        <taxon>Endopterygota</taxon>
        <taxon>Diptera</taxon>
        <taxon>Nematocera</taxon>
        <taxon>Culicoidea</taxon>
        <taxon>Culicidae</taxon>
        <taxon>Anophelinae</taxon>
        <taxon>Anopheles</taxon>
    </lineage>
</organism>
<protein>
    <submittedName>
        <fullName evidence="1">Uncharacterized protein</fullName>
    </submittedName>
</protein>
<sequence length="102" mass="11384">MDDCIPTYLDKRLARFSHLVQVSQPSQLVGSCCTCALQTLCCMVFVVVIICLAIGLGVYFGVFHNRDSDSTSETRTVTPQSIILNALMPDAFRDEKESTWVY</sequence>
<accession>A0A182JEC4</accession>
<dbReference type="VEuPathDB" id="VectorBase:AATE016491"/>
<dbReference type="AlphaFoldDB" id="A0A182JEC4"/>
<name>A0A182JEC4_ANOAO</name>
<reference evidence="1" key="1">
    <citation type="submission" date="2022-08" db="UniProtKB">
        <authorList>
            <consortium name="EnsemblMetazoa"/>
        </authorList>
    </citation>
    <scope>IDENTIFICATION</scope>
    <source>
        <strain evidence="1">EBRO</strain>
    </source>
</reference>
<evidence type="ECO:0000313" key="1">
    <source>
        <dbReference type="EnsemblMetazoa" id="AATE016491-PA.1"/>
    </source>
</evidence>
<dbReference type="EnsemblMetazoa" id="AATE016491-RA">
    <property type="protein sequence ID" value="AATE016491-PA.1"/>
    <property type="gene ID" value="AATE016491"/>
</dbReference>